<dbReference type="Gene3D" id="1.10.150.320">
    <property type="entry name" value="Photosystem II 12 kDa extrinsic protein"/>
    <property type="match status" value="1"/>
</dbReference>
<accession>A0ABD5UFI0</accession>
<dbReference type="PANTHER" id="PTHR43324:SF1">
    <property type="entry name" value="RADICAL SAM CORE DOMAIN-CONTAINING PROTEIN"/>
    <property type="match status" value="1"/>
</dbReference>
<dbReference type="Gene3D" id="3.80.30.20">
    <property type="entry name" value="tm_1862 like domain"/>
    <property type="match status" value="1"/>
</dbReference>
<dbReference type="PANTHER" id="PTHR43324">
    <property type="match status" value="1"/>
</dbReference>
<evidence type="ECO:0000256" key="1">
    <source>
        <dbReference type="SAM" id="MobiDB-lite"/>
    </source>
</evidence>
<evidence type="ECO:0000313" key="4">
    <source>
        <dbReference type="Proteomes" id="UP001596333"/>
    </source>
</evidence>
<dbReference type="RefSeq" id="WP_379764813.1">
    <property type="nucleotide sequence ID" value="NZ_JBHSXI010000001.1"/>
</dbReference>
<dbReference type="SUPFAM" id="SSF102114">
    <property type="entry name" value="Radical SAM enzymes"/>
    <property type="match status" value="1"/>
</dbReference>
<dbReference type="SMART" id="SM00729">
    <property type="entry name" value="Elp3"/>
    <property type="match status" value="1"/>
</dbReference>
<gene>
    <name evidence="3" type="ORF">ACFQEY_03460</name>
</gene>
<feature type="compositionally biased region" description="Basic and acidic residues" evidence="1">
    <location>
        <begin position="612"/>
        <end position="632"/>
    </location>
</feature>
<keyword evidence="4" id="KW-1185">Reference proteome</keyword>
<feature type="region of interest" description="Disordered" evidence="1">
    <location>
        <begin position="357"/>
        <end position="387"/>
    </location>
</feature>
<evidence type="ECO:0000259" key="2">
    <source>
        <dbReference type="PROSITE" id="PS51918"/>
    </source>
</evidence>
<dbReference type="InterPro" id="IPR007197">
    <property type="entry name" value="rSAM"/>
</dbReference>
<dbReference type="Proteomes" id="UP001596333">
    <property type="component" value="Unassembled WGS sequence"/>
</dbReference>
<dbReference type="CDD" id="cd01335">
    <property type="entry name" value="Radical_SAM"/>
    <property type="match status" value="1"/>
</dbReference>
<feature type="domain" description="Radical SAM core" evidence="2">
    <location>
        <begin position="196"/>
        <end position="471"/>
    </location>
</feature>
<sequence length="632" mass="68046">MTDSPASDRGSLPPDPNDLSVTIVDGYVDEPAHFGVPPYISTYPRYTAGALVDAGVPETQITYHTIDELREDRGKHADVADADLFVYVGGMTVPGKYVGGTPAEPDEVRELGWTADGVTLLGGPVRFGVGEENAGAQETERDDLDYDFVAMGDVEAAAHDLVREGLEGFGNRMRDNPEIDRWAEKGAFVVEQHPNHPDYLICEMETSRGCAYRCSFCTEPLYGSPAFREAQSVVDEVDALSNRGVKHFRLGRQADILAFGGDGEAPNPDALRELYGGIRDVAPDLRTLHLDNMNPVTITDYPEASREAIRVIAAHNTPGDTAAFGLESADPIVQEQNNLLVTAEECLEAVRVVNEEGGWRPGDAPETTPGTDDRVTGPSTGPDASPRLPKLLPGINLVHGLAGERPETYEHNKAFLQTVYDEGLMLRRINIRQVMAFAGTEMAETGADIAQEHKDQFQAYKREVRETVDNPMLDRVVPPGTVLPDVHLEYHQDGKTFGRQLGTYALLVAVPGERELGTAIDVAITDHGYRSVTGVPYPLDVNAASMDELTAVPGINRSTAGDVVVGRPYGSLDEVDTGVADLSRFAVVDDVDVPIPGRDRAGSGPGPAARSGLDRGESPADRGDRSPAGRGD</sequence>
<evidence type="ECO:0000313" key="3">
    <source>
        <dbReference type="EMBL" id="MFC6888115.1"/>
    </source>
</evidence>
<dbReference type="InterPro" id="IPR058240">
    <property type="entry name" value="rSAM_sf"/>
</dbReference>
<name>A0ABD5UFI0_9EURY</name>
<dbReference type="PROSITE" id="PS51918">
    <property type="entry name" value="RADICAL_SAM"/>
    <property type="match status" value="1"/>
</dbReference>
<dbReference type="SFLD" id="SFLDS00029">
    <property type="entry name" value="Radical_SAM"/>
    <property type="match status" value="1"/>
</dbReference>
<dbReference type="InterPro" id="IPR023404">
    <property type="entry name" value="rSAM_horseshoe"/>
</dbReference>
<comment type="caution">
    <text evidence="3">The sequence shown here is derived from an EMBL/GenBank/DDBJ whole genome shotgun (WGS) entry which is preliminary data.</text>
</comment>
<dbReference type="InterPro" id="IPR006638">
    <property type="entry name" value="Elp3/MiaA/NifB-like_rSAM"/>
</dbReference>
<dbReference type="Pfam" id="PF04055">
    <property type="entry name" value="Radical_SAM"/>
    <property type="match status" value="1"/>
</dbReference>
<dbReference type="SUPFAM" id="SSF81585">
    <property type="entry name" value="PsbU/PolX domain-like"/>
    <property type="match status" value="1"/>
</dbReference>
<organism evidence="3 4">
    <name type="scientific">Halorubrum trueperi</name>
    <dbReference type="NCBI Taxonomy" id="2004704"/>
    <lineage>
        <taxon>Archaea</taxon>
        <taxon>Methanobacteriati</taxon>
        <taxon>Methanobacteriota</taxon>
        <taxon>Stenosarchaea group</taxon>
        <taxon>Halobacteria</taxon>
        <taxon>Halobacteriales</taxon>
        <taxon>Haloferacaceae</taxon>
        <taxon>Halorubrum</taxon>
    </lineage>
</organism>
<dbReference type="AlphaFoldDB" id="A0ABD5UFI0"/>
<dbReference type="EMBL" id="JBHSXI010000001">
    <property type="protein sequence ID" value="MFC6888115.1"/>
    <property type="molecule type" value="Genomic_DNA"/>
</dbReference>
<reference evidence="3 4" key="1">
    <citation type="journal article" date="2019" name="Int. J. Syst. Evol. Microbiol.">
        <title>The Global Catalogue of Microorganisms (GCM) 10K type strain sequencing project: providing services to taxonomists for standard genome sequencing and annotation.</title>
        <authorList>
            <consortium name="The Broad Institute Genomics Platform"/>
            <consortium name="The Broad Institute Genome Sequencing Center for Infectious Disease"/>
            <person name="Wu L."/>
            <person name="Ma J."/>
        </authorList>
    </citation>
    <scope>NUCLEOTIDE SEQUENCE [LARGE SCALE GENOMIC DNA]</scope>
    <source>
        <strain evidence="3 4">Y73</strain>
    </source>
</reference>
<feature type="region of interest" description="Disordered" evidence="1">
    <location>
        <begin position="593"/>
        <end position="632"/>
    </location>
</feature>
<dbReference type="SFLD" id="SFLDG01082">
    <property type="entry name" value="B12-binding_domain_containing"/>
    <property type="match status" value="1"/>
</dbReference>
<protein>
    <submittedName>
        <fullName evidence="3">Radical SAM protein</fullName>
    </submittedName>
</protein>
<proteinExistence type="predicted"/>